<evidence type="ECO:0000313" key="2">
    <source>
        <dbReference type="Proteomes" id="UP000265703"/>
    </source>
</evidence>
<name>A0A397SN77_9GLOM</name>
<dbReference type="OrthoDB" id="2430643at2759"/>
<dbReference type="Proteomes" id="UP000265703">
    <property type="component" value="Unassembled WGS sequence"/>
</dbReference>
<dbReference type="EMBL" id="QKYT01000421">
    <property type="protein sequence ID" value="RIA85515.1"/>
    <property type="molecule type" value="Genomic_DNA"/>
</dbReference>
<dbReference type="AlphaFoldDB" id="A0A397SN77"/>
<accession>A0A397SN77</accession>
<comment type="caution">
    <text evidence="1">The sequence shown here is derived from an EMBL/GenBank/DDBJ whole genome shotgun (WGS) entry which is preliminary data.</text>
</comment>
<reference evidence="1 2" key="1">
    <citation type="submission" date="2018-06" db="EMBL/GenBank/DDBJ databases">
        <title>Comparative genomics reveals the genomic features of Rhizophagus irregularis, R. cerebriforme, R. diaphanum and Gigaspora rosea, and their symbiotic lifestyle signature.</title>
        <authorList>
            <person name="Morin E."/>
            <person name="San Clemente H."/>
            <person name="Chen E.C.H."/>
            <person name="De La Providencia I."/>
            <person name="Hainaut M."/>
            <person name="Kuo A."/>
            <person name="Kohler A."/>
            <person name="Murat C."/>
            <person name="Tang N."/>
            <person name="Roy S."/>
            <person name="Loubradou J."/>
            <person name="Henrissat B."/>
            <person name="Grigoriev I.V."/>
            <person name="Corradi N."/>
            <person name="Roux C."/>
            <person name="Martin F.M."/>
        </authorList>
    </citation>
    <scope>NUCLEOTIDE SEQUENCE [LARGE SCALE GENOMIC DNA]</scope>
    <source>
        <strain evidence="1 2">DAOM 227022</strain>
    </source>
</reference>
<sequence>MLSELKLLKQYITKLEAENVKLRKKNTEIPSLKIKLSVFDAEIAELKQLETRFVMVKQASLPVEEQSYNDNPSEDSTSNFNSVAEYHEKPLVDVKTDSSFSEEKEMDNFLLKVPSVVK</sequence>
<proteinExistence type="predicted"/>
<evidence type="ECO:0000313" key="1">
    <source>
        <dbReference type="EMBL" id="RIA85515.1"/>
    </source>
</evidence>
<protein>
    <submittedName>
        <fullName evidence="1">Uncharacterized protein</fullName>
    </submittedName>
</protein>
<organism evidence="1 2">
    <name type="scientific">Glomus cerebriforme</name>
    <dbReference type="NCBI Taxonomy" id="658196"/>
    <lineage>
        <taxon>Eukaryota</taxon>
        <taxon>Fungi</taxon>
        <taxon>Fungi incertae sedis</taxon>
        <taxon>Mucoromycota</taxon>
        <taxon>Glomeromycotina</taxon>
        <taxon>Glomeromycetes</taxon>
        <taxon>Glomerales</taxon>
        <taxon>Glomeraceae</taxon>
        <taxon>Glomus</taxon>
    </lineage>
</organism>
<gene>
    <name evidence="1" type="ORF">C1645_830667</name>
</gene>
<keyword evidence="2" id="KW-1185">Reference proteome</keyword>